<keyword evidence="4" id="KW-1185">Reference proteome</keyword>
<evidence type="ECO:0000256" key="1">
    <source>
        <dbReference type="SAM" id="Phobius"/>
    </source>
</evidence>
<accession>A0AA40ZW21</accession>
<dbReference type="EMBL" id="JAFHKU010000036">
    <property type="protein sequence ID" value="MBN3556667.1"/>
    <property type="molecule type" value="Genomic_DNA"/>
</dbReference>
<dbReference type="RefSeq" id="WP_184107199.1">
    <property type="nucleotide sequence ID" value="NZ_JACHNX010000054.1"/>
</dbReference>
<reference evidence="2 4" key="1">
    <citation type="submission" date="2020-08" db="EMBL/GenBank/DDBJ databases">
        <title>Genomic Encyclopedia of Type Strains, Phase IV (KMG-IV): sequencing the most valuable type-strain genomes for metagenomic binning, comparative biology and taxonomic classification.</title>
        <authorList>
            <person name="Goeker M."/>
        </authorList>
    </citation>
    <scope>NUCLEOTIDE SEQUENCE [LARGE SCALE GENOMIC DNA]</scope>
    <source>
        <strain evidence="2 4">DSM 14562</strain>
    </source>
</reference>
<comment type="caution">
    <text evidence="3">The sequence shown here is derived from an EMBL/GenBank/DDBJ whole genome shotgun (WGS) entry which is preliminary data.</text>
</comment>
<proteinExistence type="predicted"/>
<dbReference type="Proteomes" id="UP000704529">
    <property type="component" value="Unassembled WGS sequence"/>
</dbReference>
<evidence type="ECO:0000313" key="4">
    <source>
        <dbReference type="Proteomes" id="UP000584663"/>
    </source>
</evidence>
<evidence type="ECO:0000313" key="5">
    <source>
        <dbReference type="Proteomes" id="UP000704529"/>
    </source>
</evidence>
<dbReference type="AlphaFoldDB" id="A0AA40ZW21"/>
<gene>
    <name evidence="2" type="ORF">GGQ89_004004</name>
    <name evidence="3" type="ORF">JYA60_00165</name>
</gene>
<keyword evidence="1" id="KW-0812">Transmembrane</keyword>
<sequence length="79" mass="8503">MTFSDHVAHAVGAGSIAAIAAIGVYSTRSIGRDLIESHERIAEVWCAMVERIAERWHAVAVLFPVTGAASSDRQAEEPR</sequence>
<evidence type="ECO:0000313" key="2">
    <source>
        <dbReference type="EMBL" id="MBB4611747.1"/>
    </source>
</evidence>
<organism evidence="3 5">
    <name type="scientific">Sphingomonas yabuuchiae</name>
    <dbReference type="NCBI Taxonomy" id="172044"/>
    <lineage>
        <taxon>Bacteria</taxon>
        <taxon>Pseudomonadati</taxon>
        <taxon>Pseudomonadota</taxon>
        <taxon>Alphaproteobacteria</taxon>
        <taxon>Sphingomonadales</taxon>
        <taxon>Sphingomonadaceae</taxon>
        <taxon>Sphingomonas</taxon>
    </lineage>
</organism>
<reference evidence="3" key="2">
    <citation type="submission" date="2021-01" db="EMBL/GenBank/DDBJ databases">
        <title>Genome Sequencing of Type Strains.</title>
        <authorList>
            <person name="Lemaire J.F."/>
            <person name="Inderbitzin P."/>
            <person name="Collins S.B."/>
            <person name="Wespe N."/>
            <person name="Knight-Connoni V."/>
        </authorList>
    </citation>
    <scope>NUCLEOTIDE SEQUENCE</scope>
    <source>
        <strain evidence="3">DSM 14562</strain>
    </source>
</reference>
<keyword evidence="1" id="KW-1133">Transmembrane helix</keyword>
<dbReference type="Proteomes" id="UP000584663">
    <property type="component" value="Unassembled WGS sequence"/>
</dbReference>
<name>A0AA40ZW21_9SPHN</name>
<protein>
    <submittedName>
        <fullName evidence="2">ABC-type phosphate/phosphonate transport system permease subunit</fullName>
    </submittedName>
</protein>
<keyword evidence="1" id="KW-0472">Membrane</keyword>
<evidence type="ECO:0000313" key="3">
    <source>
        <dbReference type="EMBL" id="MBN3556667.1"/>
    </source>
</evidence>
<feature type="transmembrane region" description="Helical" evidence="1">
    <location>
        <begin position="6"/>
        <end position="25"/>
    </location>
</feature>
<dbReference type="EMBL" id="JACHNX010000054">
    <property type="protein sequence ID" value="MBB4611747.1"/>
    <property type="molecule type" value="Genomic_DNA"/>
</dbReference>